<dbReference type="EMBL" id="CAJPWZ010003103">
    <property type="protein sequence ID" value="CAG2252042.1"/>
    <property type="molecule type" value="Genomic_DNA"/>
</dbReference>
<keyword evidence="1" id="KW-0540">Nuclease</keyword>
<evidence type="ECO:0000313" key="3">
    <source>
        <dbReference type="Proteomes" id="UP000683360"/>
    </source>
</evidence>
<accession>A0A8S3V1N9</accession>
<dbReference type="PANTHER" id="PTHR11046">
    <property type="entry name" value="OLIGORIBONUCLEASE, MITOCHONDRIAL"/>
    <property type="match status" value="1"/>
</dbReference>
<organism evidence="2 3">
    <name type="scientific">Mytilus edulis</name>
    <name type="common">Blue mussel</name>
    <dbReference type="NCBI Taxonomy" id="6550"/>
    <lineage>
        <taxon>Eukaryota</taxon>
        <taxon>Metazoa</taxon>
        <taxon>Spiralia</taxon>
        <taxon>Lophotrochozoa</taxon>
        <taxon>Mollusca</taxon>
        <taxon>Bivalvia</taxon>
        <taxon>Autobranchia</taxon>
        <taxon>Pteriomorphia</taxon>
        <taxon>Mytilida</taxon>
        <taxon>Mytiloidea</taxon>
        <taxon>Mytilidae</taxon>
        <taxon>Mytilinae</taxon>
        <taxon>Mytilus</taxon>
    </lineage>
</organism>
<evidence type="ECO:0000313" key="2">
    <source>
        <dbReference type="EMBL" id="CAG2252042.1"/>
    </source>
</evidence>
<protein>
    <submittedName>
        <fullName evidence="2">Uncharacterized protein</fullName>
    </submittedName>
</protein>
<dbReference type="PANTHER" id="PTHR11046:SF25">
    <property type="match status" value="1"/>
</dbReference>
<keyword evidence="1" id="KW-0378">Hydrolase</keyword>
<keyword evidence="3" id="KW-1185">Reference proteome</keyword>
<dbReference type="OrthoDB" id="6116421at2759"/>
<comment type="caution">
    <text evidence="2">The sequence shown here is derived from an EMBL/GenBank/DDBJ whole genome shotgun (WGS) entry which is preliminary data.</text>
</comment>
<name>A0A8S3V1N9_MYTED</name>
<reference evidence="2" key="1">
    <citation type="submission" date="2021-03" db="EMBL/GenBank/DDBJ databases">
        <authorList>
            <person name="Bekaert M."/>
        </authorList>
    </citation>
    <scope>NUCLEOTIDE SEQUENCE</scope>
</reference>
<dbReference type="InterPro" id="IPR022894">
    <property type="entry name" value="Oligoribonuclease"/>
</dbReference>
<sequence>MVTNSIVKESYEKVNWNGKKLYSVLCEMAMKKTDNVNIKVLQNCVKRLVHYMKGLRNARKYESYNNLMQAEFRFPKSRPKPIKMKSDTSSVLNEQKIIKHLQYNIVQLKTKIANQNTSVLNQKIIRQAKIINKLKSENYGSGDPLYAATYLRDKGIPSIPIMRMRGSRFNTLFYNSAGTFYLAQHLIDYFIYSKSTLNFTQNYILKALQCNKLLSIIRALGIISKKITEPYLYISSDETLTAIEMGSIYQRLIDILQLSSQNLSFVLENQISLTFGPILLLCAVSESLFKISNIDSLTSEYIGKLCKCLKDKCCVLFKDFLDDGKFFNPSESLINDTKSCPPTNITVERLMGKLDSQLNSAPTSNISSIENRILFRNNNTSDWLNLKSTNKQKEIINSARIQNQTVMKTSKERKRIIYEEHIKYWDEEENEGEEYDLTVEELQTDLTENNLFIKGLLKFEALVEYQC</sequence>
<dbReference type="AlphaFoldDB" id="A0A8S3V1N9"/>
<dbReference type="Proteomes" id="UP000683360">
    <property type="component" value="Unassembled WGS sequence"/>
</dbReference>
<evidence type="ECO:0000256" key="1">
    <source>
        <dbReference type="ARBA" id="ARBA00022722"/>
    </source>
</evidence>
<gene>
    <name evidence="2" type="ORF">MEDL_63598</name>
</gene>
<proteinExistence type="predicted"/>
<dbReference type="GO" id="GO:0000175">
    <property type="term" value="F:3'-5'-RNA exonuclease activity"/>
    <property type="evidence" value="ECO:0007669"/>
    <property type="project" value="InterPro"/>
</dbReference>